<dbReference type="InterPro" id="IPR000026">
    <property type="entry name" value="N1-like"/>
</dbReference>
<sequence>MSQEAPRGAAPAEAPRTRGPRNAVVAVALLALVLVVVLTRLVGGGPEGTGPGSAEPGTSASPAPSSSATSSRSATTRAPSAAATRDPETGLRLVALSSLPREAQQTVALVERGGPFPYRQDGATFGNRERRLPSHPSGWYREYTVVTPGEDDRGPRRIVTGDDDRQVFYTGDHYGSFVRVAR</sequence>
<name>A0A1H2MQW0_9ACTN</name>
<keyword evidence="4" id="KW-0472">Membrane</keyword>
<evidence type="ECO:0000256" key="3">
    <source>
        <dbReference type="SAM" id="MobiDB-lite"/>
    </source>
</evidence>
<organism evidence="5 6">
    <name type="scientific">Microlunatus sagamiharensis</name>
    <dbReference type="NCBI Taxonomy" id="546874"/>
    <lineage>
        <taxon>Bacteria</taxon>
        <taxon>Bacillati</taxon>
        <taxon>Actinomycetota</taxon>
        <taxon>Actinomycetes</taxon>
        <taxon>Propionibacteriales</taxon>
        <taxon>Propionibacteriaceae</taxon>
        <taxon>Microlunatus</taxon>
    </lineage>
</organism>
<dbReference type="GO" id="GO:0003723">
    <property type="term" value="F:RNA binding"/>
    <property type="evidence" value="ECO:0007669"/>
    <property type="project" value="InterPro"/>
</dbReference>
<dbReference type="RefSeq" id="WP_231918125.1">
    <property type="nucleotide sequence ID" value="NZ_LT629799.1"/>
</dbReference>
<feature type="region of interest" description="Disordered" evidence="3">
    <location>
        <begin position="46"/>
        <end position="97"/>
    </location>
</feature>
<proteinExistence type="predicted"/>
<keyword evidence="4" id="KW-0812">Transmembrane</keyword>
<dbReference type="Pfam" id="PF00545">
    <property type="entry name" value="Ribonuclease"/>
    <property type="match status" value="1"/>
</dbReference>
<dbReference type="Gene3D" id="3.10.450.30">
    <property type="entry name" value="Microbial ribonucleases"/>
    <property type="match status" value="1"/>
</dbReference>
<evidence type="ECO:0000313" key="6">
    <source>
        <dbReference type="Proteomes" id="UP000198825"/>
    </source>
</evidence>
<keyword evidence="2" id="KW-0378">Hydrolase</keyword>
<dbReference type="SUPFAM" id="SSF53933">
    <property type="entry name" value="Microbial ribonucleases"/>
    <property type="match status" value="1"/>
</dbReference>
<dbReference type="EMBL" id="LT629799">
    <property type="protein sequence ID" value="SDU95378.1"/>
    <property type="molecule type" value="Genomic_DNA"/>
</dbReference>
<dbReference type="Proteomes" id="UP000198825">
    <property type="component" value="Chromosome I"/>
</dbReference>
<feature type="transmembrane region" description="Helical" evidence="4">
    <location>
        <begin position="23"/>
        <end position="43"/>
    </location>
</feature>
<keyword evidence="4" id="KW-1133">Transmembrane helix</keyword>
<feature type="region of interest" description="Disordered" evidence="3">
    <location>
        <begin position="1"/>
        <end position="21"/>
    </location>
</feature>
<dbReference type="InterPro" id="IPR016191">
    <property type="entry name" value="Ribonuclease/ribotoxin"/>
</dbReference>
<dbReference type="GO" id="GO:0016787">
    <property type="term" value="F:hydrolase activity"/>
    <property type="evidence" value="ECO:0007669"/>
    <property type="project" value="UniProtKB-KW"/>
</dbReference>
<evidence type="ECO:0000313" key="5">
    <source>
        <dbReference type="EMBL" id="SDU95378.1"/>
    </source>
</evidence>
<protein>
    <submittedName>
        <fullName evidence="5">Ribonuclease T1</fullName>
    </submittedName>
</protein>
<keyword evidence="6" id="KW-1185">Reference proteome</keyword>
<evidence type="ECO:0000256" key="1">
    <source>
        <dbReference type="ARBA" id="ARBA00022722"/>
    </source>
</evidence>
<evidence type="ECO:0000256" key="4">
    <source>
        <dbReference type="SAM" id="Phobius"/>
    </source>
</evidence>
<gene>
    <name evidence="5" type="ORF">SAMN04488544_2508</name>
</gene>
<reference evidence="6" key="1">
    <citation type="submission" date="2016-10" db="EMBL/GenBank/DDBJ databases">
        <authorList>
            <person name="Varghese N."/>
            <person name="Submissions S."/>
        </authorList>
    </citation>
    <scope>NUCLEOTIDE SEQUENCE [LARGE SCALE GENOMIC DNA]</scope>
    <source>
        <strain evidence="6">DSM 21743</strain>
    </source>
</reference>
<feature type="compositionally biased region" description="Low complexity" evidence="3">
    <location>
        <begin position="52"/>
        <end position="84"/>
    </location>
</feature>
<keyword evidence="1" id="KW-0540">Nuclease</keyword>
<feature type="compositionally biased region" description="Low complexity" evidence="3">
    <location>
        <begin position="1"/>
        <end position="14"/>
    </location>
</feature>
<dbReference type="GO" id="GO:0004521">
    <property type="term" value="F:RNA endonuclease activity"/>
    <property type="evidence" value="ECO:0007669"/>
    <property type="project" value="InterPro"/>
</dbReference>
<evidence type="ECO:0000256" key="2">
    <source>
        <dbReference type="ARBA" id="ARBA00022801"/>
    </source>
</evidence>
<dbReference type="AlphaFoldDB" id="A0A1H2MQW0"/>
<dbReference type="STRING" id="546874.SAMN04488544_2508"/>
<accession>A0A1H2MQW0</accession>